<dbReference type="CDD" id="cd00397">
    <property type="entry name" value="DNA_BRE_C"/>
    <property type="match status" value="1"/>
</dbReference>
<dbReference type="RefSeq" id="WP_197930062.1">
    <property type="nucleotide sequence ID" value="NZ_CP065745.1"/>
</dbReference>
<dbReference type="KEGG" id="aall:I6G90_05185"/>
<name>A0A7T2UPA4_9GAMM</name>
<keyword evidence="1" id="KW-0233">DNA recombination</keyword>
<reference evidence="2 3" key="1">
    <citation type="submission" date="2020-12" db="EMBL/GenBank/DDBJ databases">
        <title>FDA dAtabase for Regulatory Grade micrObial Sequences (FDA-ARGOS): Supporting development and validation of Infectious Disease Dx tests.</title>
        <authorList>
            <person name="Sproer C."/>
            <person name="Gronow S."/>
            <person name="Severitt S."/>
            <person name="Schroder I."/>
            <person name="Tallon L."/>
            <person name="Sadzewicz L."/>
            <person name="Zhao X."/>
            <person name="Boylan J."/>
            <person name="Ott S."/>
            <person name="Bowen H."/>
            <person name="Vavikolanu K."/>
            <person name="Mehta A."/>
            <person name="Aluvathingal J."/>
            <person name="Nadendla S."/>
            <person name="Lowell S."/>
            <person name="Myers T."/>
            <person name="Yan Y."/>
            <person name="Sichtig H."/>
        </authorList>
    </citation>
    <scope>NUCLEOTIDE SEQUENCE [LARGE SCALE GENOMIC DNA]</scope>
    <source>
        <strain evidence="2 3">FDAARGOS_933</strain>
    </source>
</reference>
<proteinExistence type="predicted"/>
<evidence type="ECO:0000313" key="2">
    <source>
        <dbReference type="EMBL" id="QPR55823.1"/>
    </source>
</evidence>
<evidence type="ECO:0000256" key="1">
    <source>
        <dbReference type="ARBA" id="ARBA00023172"/>
    </source>
</evidence>
<accession>A0A7T2UPA4</accession>
<dbReference type="Gene3D" id="1.10.443.10">
    <property type="entry name" value="Intergrase catalytic core"/>
    <property type="match status" value="1"/>
</dbReference>
<organism evidence="2 3">
    <name type="scientific">Aeromonas allosaccharophila</name>
    <dbReference type="NCBI Taxonomy" id="656"/>
    <lineage>
        <taxon>Bacteria</taxon>
        <taxon>Pseudomonadati</taxon>
        <taxon>Pseudomonadota</taxon>
        <taxon>Gammaproteobacteria</taxon>
        <taxon>Aeromonadales</taxon>
        <taxon>Aeromonadaceae</taxon>
        <taxon>Aeromonas</taxon>
    </lineage>
</organism>
<dbReference type="GO" id="GO:0006310">
    <property type="term" value="P:DNA recombination"/>
    <property type="evidence" value="ECO:0007669"/>
    <property type="project" value="UniProtKB-KW"/>
</dbReference>
<dbReference type="GO" id="GO:0015074">
    <property type="term" value="P:DNA integration"/>
    <property type="evidence" value="ECO:0007669"/>
    <property type="project" value="InterPro"/>
</dbReference>
<protein>
    <submittedName>
        <fullName evidence="2">Site-specific integrase</fullName>
    </submittedName>
</protein>
<dbReference type="InterPro" id="IPR011010">
    <property type="entry name" value="DNA_brk_join_enz"/>
</dbReference>
<dbReference type="AlphaFoldDB" id="A0A7T2UPA4"/>
<dbReference type="Proteomes" id="UP000595101">
    <property type="component" value="Chromosome"/>
</dbReference>
<gene>
    <name evidence="2" type="ORF">I6G90_05185</name>
</gene>
<dbReference type="GeneID" id="60784977"/>
<dbReference type="GO" id="GO:0003677">
    <property type="term" value="F:DNA binding"/>
    <property type="evidence" value="ECO:0007669"/>
    <property type="project" value="InterPro"/>
</dbReference>
<sequence>MTYTNYHIRRDRQHVTVLVDDVTTLPVLFGTLYLLNQLSKTRFSTQRNDLISLRFFYSFWLKTHGESFDHFFYRSNFDIASCIPELDNLFHYLLSKQHLKKENEPPTDSTVSNTVSQVNKSTCCTHIKNVARFLNYLNQRYMCVKYQSMSLAEANTNYSSNDLRLKSKVKEFNRLGPAKHTPATRYKSITYQQHLELNDMLLPSSPAVVDPDTGEMFEKVINPINPFQTECLQYRNFLIYRLMFQYGLRVGEVLLLTVDSFGLSQPDSHGNVEYLLMVQNLPDGIDDPRRKPLTLKTPSSCRTIKLEVNDFHYLEIYKEQYRNPYSKKLNHDFMFTTSRGTYQPLGYAAIRKVYRYIDTAYIKTHPSFRNNNPFTDMVELTPHVGRHTWAYFTLEYIYKELLDEQLQLSRDFGLDGRIKGLLDAAAEQLRLLGGWEIGSRMPYKYARRFVEKLANDSNIRRIQQEKEISGINVVAPFPIPLLDDGDFDEFS</sequence>
<evidence type="ECO:0000313" key="3">
    <source>
        <dbReference type="Proteomes" id="UP000595101"/>
    </source>
</evidence>
<dbReference type="SUPFAM" id="SSF56349">
    <property type="entry name" value="DNA breaking-rejoining enzymes"/>
    <property type="match status" value="1"/>
</dbReference>
<dbReference type="EMBL" id="CP065745">
    <property type="protein sequence ID" value="QPR55823.1"/>
    <property type="molecule type" value="Genomic_DNA"/>
</dbReference>
<dbReference type="InterPro" id="IPR013762">
    <property type="entry name" value="Integrase-like_cat_sf"/>
</dbReference>